<dbReference type="HOGENOM" id="CLU_038355_1_2_11"/>
<dbReference type="InterPro" id="IPR007210">
    <property type="entry name" value="ABC_Gly_betaine_transp_sub-bd"/>
</dbReference>
<organism evidence="3 4">
    <name type="scientific">Corynebacterium maris DSM 45190</name>
    <dbReference type="NCBI Taxonomy" id="1224163"/>
    <lineage>
        <taxon>Bacteria</taxon>
        <taxon>Bacillati</taxon>
        <taxon>Actinomycetota</taxon>
        <taxon>Actinomycetes</taxon>
        <taxon>Mycobacteriales</taxon>
        <taxon>Corynebacteriaceae</taxon>
        <taxon>Corynebacterium</taxon>
    </lineage>
</organism>
<dbReference type="eggNOG" id="COG1732">
    <property type="taxonomic scope" value="Bacteria"/>
</dbReference>
<feature type="signal peptide" evidence="1">
    <location>
        <begin position="1"/>
        <end position="19"/>
    </location>
</feature>
<accession>S5SVT4</accession>
<dbReference type="Pfam" id="PF04069">
    <property type="entry name" value="OpuAC"/>
    <property type="match status" value="1"/>
</dbReference>
<dbReference type="SUPFAM" id="SSF53850">
    <property type="entry name" value="Periplasmic binding protein-like II"/>
    <property type="match status" value="1"/>
</dbReference>
<dbReference type="Proteomes" id="UP000015388">
    <property type="component" value="Chromosome"/>
</dbReference>
<name>S5SVT4_9CORY</name>
<dbReference type="GO" id="GO:0043190">
    <property type="term" value="C:ATP-binding cassette (ABC) transporter complex"/>
    <property type="evidence" value="ECO:0007669"/>
    <property type="project" value="InterPro"/>
</dbReference>
<dbReference type="EMBL" id="CP003924">
    <property type="protein sequence ID" value="AGS35172.1"/>
    <property type="molecule type" value="Genomic_DNA"/>
</dbReference>
<dbReference type="OrthoDB" id="9781705at2"/>
<dbReference type="CDD" id="cd13606">
    <property type="entry name" value="PBP2_ProX_like"/>
    <property type="match status" value="1"/>
</dbReference>
<keyword evidence="4" id="KW-1185">Reference proteome</keyword>
<gene>
    <name evidence="3" type="ORF">B841_08495</name>
</gene>
<dbReference type="Gene3D" id="3.40.190.10">
    <property type="entry name" value="Periplasmic binding protein-like II"/>
    <property type="match status" value="1"/>
</dbReference>
<dbReference type="KEGG" id="cmd:B841_08495"/>
<keyword evidence="1" id="KW-0732">Signal</keyword>
<evidence type="ECO:0000313" key="3">
    <source>
        <dbReference type="EMBL" id="AGS35172.1"/>
    </source>
</evidence>
<dbReference type="PATRIC" id="fig|1224163.3.peg.1707"/>
<dbReference type="AlphaFoldDB" id="S5SVT4"/>
<protein>
    <submittedName>
        <fullName evidence="3">Putative substrate-binding protein</fullName>
    </submittedName>
</protein>
<feature type="domain" description="ABC-type glycine betaine transport system substrate-binding" evidence="2">
    <location>
        <begin position="43"/>
        <end position="311"/>
    </location>
</feature>
<evidence type="ECO:0000259" key="2">
    <source>
        <dbReference type="Pfam" id="PF04069"/>
    </source>
</evidence>
<evidence type="ECO:0000256" key="1">
    <source>
        <dbReference type="SAM" id="SignalP"/>
    </source>
</evidence>
<dbReference type="PROSITE" id="PS51257">
    <property type="entry name" value="PROKAR_LIPOPROTEIN"/>
    <property type="match status" value="1"/>
</dbReference>
<proteinExistence type="predicted"/>
<evidence type="ECO:0000313" key="4">
    <source>
        <dbReference type="Proteomes" id="UP000015388"/>
    </source>
</evidence>
<dbReference type="Gene3D" id="3.40.190.120">
    <property type="entry name" value="Osmoprotection protein (prox), domain 2"/>
    <property type="match status" value="1"/>
</dbReference>
<dbReference type="STRING" id="1224163.B841_08495"/>
<feature type="chain" id="PRO_5039668481" evidence="1">
    <location>
        <begin position="20"/>
        <end position="313"/>
    </location>
</feature>
<dbReference type="RefSeq" id="WP_020935105.1">
    <property type="nucleotide sequence ID" value="NC_021915.1"/>
</dbReference>
<dbReference type="GO" id="GO:0022857">
    <property type="term" value="F:transmembrane transporter activity"/>
    <property type="evidence" value="ECO:0007669"/>
    <property type="project" value="InterPro"/>
</dbReference>
<reference evidence="3 4" key="1">
    <citation type="submission" date="2012-11" db="EMBL/GenBank/DDBJ databases">
        <title>The complete genome sequence of Corynebacterium maris Coryn-1 (=DSM 45190).</title>
        <authorList>
            <person name="Schaffert L."/>
            <person name="Albersmeier A."/>
            <person name="Kalinowski J."/>
            <person name="Ruckert C."/>
        </authorList>
    </citation>
    <scope>NUCLEOTIDE SEQUENCE [LARGE SCALE GENOMIC DNA]</scope>
    <source>
        <strain evidence="4">Coryn-1</strain>
    </source>
</reference>
<sequence length="313" mass="32781">MKKRFSLLAALTASAVVLVGCTDSDPTGGEDAAGTGGAAAAETIVIGTANFPESEIIGQVWAVALEEEGFDVEVNSGIGSREVYTGAIEEGSVHVFPEYTGSLAQFYDAEVPAGADSEEVAAALREALPGDLAISELAPGQNSDSFQVLPETAEEYDLTTIGDLANLDEIVLASQPETMERPFNPEGLEAVYGVPAESIELNAISDGGGPLTVSALVQGAADVANIYTTTPNYDSEGNPVELVTLEDPESIILPENVTALYRADDVPAEVLDVINGVNADLTTERLIEFNERNIGEEKADPSVIAEDFIAERD</sequence>